<reference evidence="2" key="2">
    <citation type="submission" date="2015-01" db="EMBL/GenBank/DDBJ databases">
        <title>Evolutionary Origins and Diversification of the Mycorrhizal Mutualists.</title>
        <authorList>
            <consortium name="DOE Joint Genome Institute"/>
            <consortium name="Mycorrhizal Genomics Consortium"/>
            <person name="Kohler A."/>
            <person name="Kuo A."/>
            <person name="Nagy L.G."/>
            <person name="Floudas D."/>
            <person name="Copeland A."/>
            <person name="Barry K.W."/>
            <person name="Cichocki N."/>
            <person name="Veneault-Fourrey C."/>
            <person name="LaButti K."/>
            <person name="Lindquist E.A."/>
            <person name="Lipzen A."/>
            <person name="Lundell T."/>
            <person name="Morin E."/>
            <person name="Murat C."/>
            <person name="Riley R."/>
            <person name="Ohm R."/>
            <person name="Sun H."/>
            <person name="Tunlid A."/>
            <person name="Henrissat B."/>
            <person name="Grigoriev I.V."/>
            <person name="Hibbett D.S."/>
            <person name="Martin F."/>
        </authorList>
    </citation>
    <scope>NUCLEOTIDE SEQUENCE [LARGE SCALE GENOMIC DNA]</scope>
    <source>
        <strain evidence="2">441</strain>
    </source>
</reference>
<organism evidence="1 2">
    <name type="scientific">Pisolithus microcarpus 441</name>
    <dbReference type="NCBI Taxonomy" id="765257"/>
    <lineage>
        <taxon>Eukaryota</taxon>
        <taxon>Fungi</taxon>
        <taxon>Dikarya</taxon>
        <taxon>Basidiomycota</taxon>
        <taxon>Agaricomycotina</taxon>
        <taxon>Agaricomycetes</taxon>
        <taxon>Agaricomycetidae</taxon>
        <taxon>Boletales</taxon>
        <taxon>Sclerodermatineae</taxon>
        <taxon>Pisolithaceae</taxon>
        <taxon>Pisolithus</taxon>
    </lineage>
</organism>
<gene>
    <name evidence="1" type="ORF">PISMIDRAFT_670232</name>
</gene>
<dbReference type="OrthoDB" id="6251714at2759"/>
<reference evidence="1 2" key="1">
    <citation type="submission" date="2014-04" db="EMBL/GenBank/DDBJ databases">
        <authorList>
            <consortium name="DOE Joint Genome Institute"/>
            <person name="Kuo A."/>
            <person name="Kohler A."/>
            <person name="Costa M.D."/>
            <person name="Nagy L.G."/>
            <person name="Floudas D."/>
            <person name="Copeland A."/>
            <person name="Barry K.W."/>
            <person name="Cichocki N."/>
            <person name="Veneault-Fourrey C."/>
            <person name="LaButti K."/>
            <person name="Lindquist E.A."/>
            <person name="Lipzen A."/>
            <person name="Lundell T."/>
            <person name="Morin E."/>
            <person name="Murat C."/>
            <person name="Sun H."/>
            <person name="Tunlid A."/>
            <person name="Henrissat B."/>
            <person name="Grigoriev I.V."/>
            <person name="Hibbett D.S."/>
            <person name="Martin F."/>
            <person name="Nordberg H.P."/>
            <person name="Cantor M.N."/>
            <person name="Hua S.X."/>
        </authorList>
    </citation>
    <scope>NUCLEOTIDE SEQUENCE [LARGE SCALE GENOMIC DNA]</scope>
    <source>
        <strain evidence="1 2">441</strain>
    </source>
</reference>
<dbReference type="SUPFAM" id="SSF51735">
    <property type="entry name" value="NAD(P)-binding Rossmann-fold domains"/>
    <property type="match status" value="1"/>
</dbReference>
<feature type="non-terminal residue" evidence="1">
    <location>
        <position position="59"/>
    </location>
</feature>
<sequence>MSVFNSSRLLGKTVLVTGASSGIGAATAVLFAKGGSNVIVTARRADALQKVVERCIAAH</sequence>
<dbReference type="Proteomes" id="UP000054018">
    <property type="component" value="Unassembled WGS sequence"/>
</dbReference>
<keyword evidence="2" id="KW-1185">Reference proteome</keyword>
<dbReference type="EMBL" id="KN833685">
    <property type="protein sequence ID" value="KIK31227.1"/>
    <property type="molecule type" value="Genomic_DNA"/>
</dbReference>
<dbReference type="InterPro" id="IPR036291">
    <property type="entry name" value="NAD(P)-bd_dom_sf"/>
</dbReference>
<evidence type="ECO:0008006" key="3">
    <source>
        <dbReference type="Google" id="ProtNLM"/>
    </source>
</evidence>
<dbReference type="HOGENOM" id="CLU_2967375_0_0_1"/>
<dbReference type="PANTHER" id="PTHR44279">
    <property type="entry name" value="HYDROXYSTEROID (11-BETA) DEHYDROGENASE 1-LIKE B-RELATED"/>
    <property type="match status" value="1"/>
</dbReference>
<accession>A0A0D0AAC4</accession>
<dbReference type="AlphaFoldDB" id="A0A0D0AAC4"/>
<dbReference type="PANTHER" id="PTHR44279:SF2">
    <property type="entry name" value="HYDROXYSTEROID (11-BETA) DEHYDROGENASE 1-LIKE B-RELATED"/>
    <property type="match status" value="1"/>
</dbReference>
<dbReference type="InterPro" id="IPR002347">
    <property type="entry name" value="SDR_fam"/>
</dbReference>
<protein>
    <recommendedName>
        <fullName evidence="3">SDR family NAD(P)-dependent oxidoreductase</fullName>
    </recommendedName>
</protein>
<name>A0A0D0AAC4_9AGAM</name>
<proteinExistence type="predicted"/>
<dbReference type="Pfam" id="PF00106">
    <property type="entry name" value="adh_short"/>
    <property type="match status" value="1"/>
</dbReference>
<evidence type="ECO:0000313" key="2">
    <source>
        <dbReference type="Proteomes" id="UP000054018"/>
    </source>
</evidence>
<evidence type="ECO:0000313" key="1">
    <source>
        <dbReference type="EMBL" id="KIK31227.1"/>
    </source>
</evidence>
<dbReference type="GO" id="GO:0016491">
    <property type="term" value="F:oxidoreductase activity"/>
    <property type="evidence" value="ECO:0007669"/>
    <property type="project" value="TreeGrafter"/>
</dbReference>
<dbReference type="STRING" id="765257.A0A0D0AAC4"/>
<dbReference type="InterPro" id="IPR051253">
    <property type="entry name" value="11-beta-HSD"/>
</dbReference>
<dbReference type="Gene3D" id="3.40.50.720">
    <property type="entry name" value="NAD(P)-binding Rossmann-like Domain"/>
    <property type="match status" value="1"/>
</dbReference>